<dbReference type="NCBIfam" id="TIGR00794">
    <property type="entry name" value="kup"/>
    <property type="match status" value="1"/>
</dbReference>
<dbReference type="AlphaFoldDB" id="A0A2I4EQ14"/>
<dbReference type="RefSeq" id="XP_018821491.1">
    <property type="nucleotide sequence ID" value="XM_018965946.2"/>
</dbReference>
<feature type="transmembrane region" description="Helical" evidence="10">
    <location>
        <begin position="234"/>
        <end position="255"/>
    </location>
</feature>
<feature type="transmembrane region" description="Helical" evidence="10">
    <location>
        <begin position="470"/>
        <end position="491"/>
    </location>
</feature>
<keyword evidence="9 10" id="KW-0472">Membrane</keyword>
<evidence type="ECO:0000256" key="4">
    <source>
        <dbReference type="ARBA" id="ARBA00022538"/>
    </source>
</evidence>
<comment type="caution">
    <text evidence="10">Lacks conserved residue(s) required for the propagation of feature annotation.</text>
</comment>
<feature type="transmembrane region" description="Helical" evidence="10">
    <location>
        <begin position="315"/>
        <end position="334"/>
    </location>
</feature>
<evidence type="ECO:0000256" key="1">
    <source>
        <dbReference type="ARBA" id="ARBA00004651"/>
    </source>
</evidence>
<dbReference type="InterPro" id="IPR053951">
    <property type="entry name" value="K_trans_N"/>
</dbReference>
<dbReference type="Proteomes" id="UP000235220">
    <property type="component" value="Chromosome 15"/>
</dbReference>
<evidence type="ECO:0000313" key="14">
    <source>
        <dbReference type="Proteomes" id="UP000235220"/>
    </source>
</evidence>
<dbReference type="PANTHER" id="PTHR30540:SF117">
    <property type="entry name" value="POTASSIUM TRANSPORTER"/>
    <property type="match status" value="1"/>
</dbReference>
<accession>A0A2I4EQ14</accession>
<feature type="domain" description="K+ potassium transporter integral membrane" evidence="12">
    <location>
        <begin position="75"/>
        <end position="563"/>
    </location>
</feature>
<dbReference type="RefSeq" id="XP_018821490.1">
    <property type="nucleotide sequence ID" value="XM_018965945.2"/>
</dbReference>
<feature type="transmembrane region" description="Helical" evidence="10">
    <location>
        <begin position="498"/>
        <end position="518"/>
    </location>
</feature>
<evidence type="ECO:0000256" key="9">
    <source>
        <dbReference type="ARBA" id="ARBA00023136"/>
    </source>
</evidence>
<dbReference type="Gramene" id="Jr15_06860_p1">
    <property type="protein sequence ID" value="cds.Jr15_06860_p1"/>
    <property type="gene ID" value="Jr15_06860"/>
</dbReference>
<feature type="transmembrane region" description="Helical" evidence="10">
    <location>
        <begin position="109"/>
        <end position="130"/>
    </location>
</feature>
<dbReference type="OrthoDB" id="504708at2759"/>
<feature type="transmembrane region" description="Helical" evidence="10">
    <location>
        <begin position="524"/>
        <end position="541"/>
    </location>
</feature>
<evidence type="ECO:0000256" key="6">
    <source>
        <dbReference type="ARBA" id="ARBA00022958"/>
    </source>
</evidence>
<keyword evidence="6 10" id="KW-0630">Potassium</keyword>
<feature type="transmembrane region" description="Helical" evidence="10">
    <location>
        <begin position="346"/>
        <end position="366"/>
    </location>
</feature>
<evidence type="ECO:0000313" key="16">
    <source>
        <dbReference type="RefSeq" id="XP_018821490.1"/>
    </source>
</evidence>
<proteinExistence type="inferred from homology"/>
<comment type="subcellular location">
    <subcellularLocation>
        <location evidence="1">Cell membrane</location>
        <topology evidence="1">Multi-pass membrane protein</topology>
    </subcellularLocation>
    <subcellularLocation>
        <location evidence="10">Membrane</location>
        <topology evidence="10">Multi-pass membrane protein</topology>
    </subcellularLocation>
</comment>
<dbReference type="PANTHER" id="PTHR30540">
    <property type="entry name" value="OSMOTIC STRESS POTASSIUM TRANSPORTER"/>
    <property type="match status" value="1"/>
</dbReference>
<feature type="region of interest" description="Disordered" evidence="11">
    <location>
        <begin position="1"/>
        <end position="27"/>
    </location>
</feature>
<keyword evidence="3" id="KW-0813">Transport</keyword>
<dbReference type="Pfam" id="PF22776">
    <property type="entry name" value="K_trans_C"/>
    <property type="match status" value="1"/>
</dbReference>
<keyword evidence="7 10" id="KW-1133">Transmembrane helix</keyword>
<evidence type="ECO:0000256" key="10">
    <source>
        <dbReference type="RuleBase" id="RU321113"/>
    </source>
</evidence>
<evidence type="ECO:0000256" key="8">
    <source>
        <dbReference type="ARBA" id="ARBA00023065"/>
    </source>
</evidence>
<evidence type="ECO:0000313" key="17">
    <source>
        <dbReference type="RefSeq" id="XP_018821491.1"/>
    </source>
</evidence>
<comment type="function">
    <text evidence="10">Potassium transporter.</text>
</comment>
<dbReference type="GeneID" id="108991617"/>
<dbReference type="KEGG" id="jre:108991617"/>
<feature type="domain" description="K+ potassium transporter C-terminal" evidence="13">
    <location>
        <begin position="575"/>
        <end position="774"/>
    </location>
</feature>
<dbReference type="InterPro" id="IPR053952">
    <property type="entry name" value="K_trans_C"/>
</dbReference>
<keyword evidence="5 10" id="KW-0812">Transmembrane</keyword>
<reference evidence="15 16" key="1">
    <citation type="submission" date="2025-04" db="UniProtKB">
        <authorList>
            <consortium name="RefSeq"/>
        </authorList>
    </citation>
    <scope>IDENTIFICATION</scope>
    <source>
        <tissue evidence="15 16">Leaves</tissue>
    </source>
</reference>
<keyword evidence="8 10" id="KW-0406">Ion transport</keyword>
<keyword evidence="4 10" id="KW-0633">Potassium transport</keyword>
<feature type="transmembrane region" description="Helical" evidence="10">
    <location>
        <begin position="438"/>
        <end position="458"/>
    </location>
</feature>
<evidence type="ECO:0000256" key="5">
    <source>
        <dbReference type="ARBA" id="ARBA00022692"/>
    </source>
</evidence>
<dbReference type="GO" id="GO:0015079">
    <property type="term" value="F:potassium ion transmembrane transporter activity"/>
    <property type="evidence" value="ECO:0000318"/>
    <property type="project" value="GO_Central"/>
</dbReference>
<evidence type="ECO:0000256" key="7">
    <source>
        <dbReference type="ARBA" id="ARBA00022989"/>
    </source>
</evidence>
<comment type="similarity">
    <text evidence="2 10">Belongs to the HAK/KUP transporter (TC 2.A.72.3) family.</text>
</comment>
<evidence type="ECO:0000313" key="15">
    <source>
        <dbReference type="RefSeq" id="XP_018821489.1"/>
    </source>
</evidence>
<evidence type="ECO:0000256" key="2">
    <source>
        <dbReference type="ARBA" id="ARBA00008440"/>
    </source>
</evidence>
<keyword evidence="14" id="KW-1185">Reference proteome</keyword>
<gene>
    <name evidence="15 16 17" type="primary">LOC108991617</name>
</gene>
<protein>
    <recommendedName>
        <fullName evidence="10">Potassium transporter</fullName>
    </recommendedName>
</protein>
<dbReference type="InterPro" id="IPR003855">
    <property type="entry name" value="K+_transporter"/>
</dbReference>
<dbReference type="GO" id="GO:0006813">
    <property type="term" value="P:potassium ion transport"/>
    <property type="evidence" value="ECO:0000318"/>
    <property type="project" value="GO_Central"/>
</dbReference>
<evidence type="ECO:0000256" key="3">
    <source>
        <dbReference type="ARBA" id="ARBA00022448"/>
    </source>
</evidence>
<dbReference type="GO" id="GO:0016020">
    <property type="term" value="C:membrane"/>
    <property type="evidence" value="ECO:0000318"/>
    <property type="project" value="GO_Central"/>
</dbReference>
<name>A0A2I4EQ14_JUGRE</name>
<evidence type="ECO:0000259" key="12">
    <source>
        <dbReference type="Pfam" id="PF02705"/>
    </source>
</evidence>
<evidence type="ECO:0000259" key="13">
    <source>
        <dbReference type="Pfam" id="PF22776"/>
    </source>
</evidence>
<dbReference type="Pfam" id="PF02705">
    <property type="entry name" value="K_trans"/>
    <property type="match status" value="1"/>
</dbReference>
<organism evidence="14 17">
    <name type="scientific">Juglans regia</name>
    <name type="common">English walnut</name>
    <dbReference type="NCBI Taxonomy" id="51240"/>
    <lineage>
        <taxon>Eukaryota</taxon>
        <taxon>Viridiplantae</taxon>
        <taxon>Streptophyta</taxon>
        <taxon>Embryophyta</taxon>
        <taxon>Tracheophyta</taxon>
        <taxon>Spermatophyta</taxon>
        <taxon>Magnoliopsida</taxon>
        <taxon>eudicotyledons</taxon>
        <taxon>Gunneridae</taxon>
        <taxon>Pentapetalae</taxon>
        <taxon>rosids</taxon>
        <taxon>fabids</taxon>
        <taxon>Fagales</taxon>
        <taxon>Juglandaceae</taxon>
        <taxon>Juglans</taxon>
    </lineage>
</organism>
<dbReference type="GO" id="GO:0005886">
    <property type="term" value="C:plasma membrane"/>
    <property type="evidence" value="ECO:0007669"/>
    <property type="project" value="UniProtKB-SubCell"/>
</dbReference>
<sequence length="775" mass="87520">MEVGNAMEEEKSRSEEHHVDQEILEEQKDDHILKGKNLPSSKKSAIRDSFDLEASRFTTNQGSSQVGDWKTVMKLAFQSIGVVYGDLGTSPLYVLPGIFPTGIKHNDDILGVLSLIFYSLMLITLIKYVFIVLAANDNGDGGTFALYSLMCRHAKASLTPNQQAEDKEVSNYRLDLPNRRLKRASFVKSMLENSQAIKFFILFMTMLGTSMVLGDGILTPCISVLSAVGGVKEAAIGLTDNMIMWFSVGVLIVLFQIQRFGTDKIGYSFAPILTIWFLFIGIIGLYNFFKYDPGVIKAINPMYIIQYFKRSKKDAWISLGGVILCLTGSEALFADLGHFSVRSIQISSCTLVFPAVVFAYFGQASYLRQHNQDASNAFYSSVPKPVYWPMFVIAVMAAIIASQSLISASFSIIQQSLALGCFPRVKVVHTSSKYKGQVYVPEINTILMLACVGVTLGFKNTLKIGNAYGIAVAFVFTITSAFLVLVMVMIWKTNMYLIVIYALSIWLLELLFLSSVLYKFIDGGYLPLLFAMVMMTIMYLWNYGYRKKYIYELDNKVSTVKLVEIASDTSIHRIPGLALFYTELVQGISPIFTHYVANVPALHSVLVFISIKSLPICTVPLEDRFLFKRVEPRELSIFRCIVRYGYKDARTEWESFKEMLAIQLKDFIRKDVFMSRLPHTTNMDSYESDDNEVSRLRTEEIAQREVEKVDEALNVGDIVHLMGENEVVASKGSSFLKKLVINYAYNWLRRSVRQVDEVFMIPRKRLLKVGMTYDV</sequence>
<feature type="transmembrane region" description="Helical" evidence="10">
    <location>
        <begin position="386"/>
        <end position="406"/>
    </location>
</feature>
<feature type="transmembrane region" description="Helical" evidence="10">
    <location>
        <begin position="267"/>
        <end position="289"/>
    </location>
</feature>
<dbReference type="RefSeq" id="XP_018821489.1">
    <property type="nucleotide sequence ID" value="XM_018965944.2"/>
</dbReference>
<evidence type="ECO:0000256" key="11">
    <source>
        <dbReference type="SAM" id="MobiDB-lite"/>
    </source>
</evidence>
<feature type="compositionally biased region" description="Basic and acidic residues" evidence="11">
    <location>
        <begin position="8"/>
        <end position="27"/>
    </location>
</feature>
<feature type="transmembrane region" description="Helical" evidence="10">
    <location>
        <begin position="199"/>
        <end position="228"/>
    </location>
</feature>